<reference evidence="1" key="2">
    <citation type="journal article" date="2007" name="Science">
        <title>Draft genome sequence of the sexually transmitted pathogen Trichomonas vaginalis.</title>
        <authorList>
            <person name="Carlton J.M."/>
            <person name="Hirt R.P."/>
            <person name="Silva J.C."/>
            <person name="Delcher A.L."/>
            <person name="Schatz M."/>
            <person name="Zhao Q."/>
            <person name="Wortman J.R."/>
            <person name="Bidwell S.L."/>
            <person name="Alsmark U.C.M."/>
            <person name="Besteiro S."/>
            <person name="Sicheritz-Ponten T."/>
            <person name="Noel C.J."/>
            <person name="Dacks J.B."/>
            <person name="Foster P.G."/>
            <person name="Simillion C."/>
            <person name="Van de Peer Y."/>
            <person name="Miranda-Saavedra D."/>
            <person name="Barton G.J."/>
            <person name="Westrop G.D."/>
            <person name="Mueller S."/>
            <person name="Dessi D."/>
            <person name="Fiori P.L."/>
            <person name="Ren Q."/>
            <person name="Paulsen I."/>
            <person name="Zhang H."/>
            <person name="Bastida-Corcuera F.D."/>
            <person name="Simoes-Barbosa A."/>
            <person name="Brown M.T."/>
            <person name="Hayes R.D."/>
            <person name="Mukherjee M."/>
            <person name="Okumura C.Y."/>
            <person name="Schneider R."/>
            <person name="Smith A.J."/>
            <person name="Vanacova S."/>
            <person name="Villalvazo M."/>
            <person name="Haas B.J."/>
            <person name="Pertea M."/>
            <person name="Feldblyum T.V."/>
            <person name="Utterback T.R."/>
            <person name="Shu C.L."/>
            <person name="Osoegawa K."/>
            <person name="de Jong P.J."/>
            <person name="Hrdy I."/>
            <person name="Horvathova L."/>
            <person name="Zubacova Z."/>
            <person name="Dolezal P."/>
            <person name="Malik S.B."/>
            <person name="Logsdon J.M. Jr."/>
            <person name="Henze K."/>
            <person name="Gupta A."/>
            <person name="Wang C.C."/>
            <person name="Dunne R.L."/>
            <person name="Upcroft J.A."/>
            <person name="Upcroft P."/>
            <person name="White O."/>
            <person name="Salzberg S.L."/>
            <person name="Tang P."/>
            <person name="Chiu C.-H."/>
            <person name="Lee Y.-S."/>
            <person name="Embley T.M."/>
            <person name="Coombs G.H."/>
            <person name="Mottram J.C."/>
            <person name="Tachezy J."/>
            <person name="Fraser-Liggett C.M."/>
            <person name="Johnson P.J."/>
        </authorList>
    </citation>
    <scope>NUCLEOTIDE SEQUENCE [LARGE SCALE GENOMIC DNA]</scope>
    <source>
        <strain evidence="1">G3</strain>
    </source>
</reference>
<dbReference type="VEuPathDB" id="TrichDB:TVAG_162720"/>
<evidence type="ECO:0000313" key="1">
    <source>
        <dbReference type="EMBL" id="EAX91250.1"/>
    </source>
</evidence>
<dbReference type="EMBL" id="DS114048">
    <property type="protein sequence ID" value="EAX91250.1"/>
    <property type="molecule type" value="Genomic_DNA"/>
</dbReference>
<protein>
    <recommendedName>
        <fullName evidence="3">Condensation domain-containing protein</fullName>
    </recommendedName>
</protein>
<dbReference type="OrthoDB" id="10632349at2759"/>
<sequence>MLDARPTANWEKIFIGANTYIQFAMKLNDPKDVPNVIKKLDKTVAGLHHASDGKTLFRTTEKVPIANLPDDVSDLEKLTTIMSERYTRPASQALASLGANKDTVVLNINHLAGDGMYLQNMFTQLKSDKELDYVPTIIPGETVLGDKVNAYNGKLPTFCTVDTDLTRIHTQTRNELHLSSGVATKYATSHAKDLMSFKVNKKLKHMTEYYWTSFILACSAFKGKIDKCGVATCINLRPYVKNCNLNVTNCFSHANATAVAKPDMTVGDLMKELRSTFNENVKNGQPFGELKALNKGFPVCLPELGLGADISLIGSFKMEGPFKDLFVSLHQRDDGVSGIASYYGYSVESKNDHIFHGGMRHSTGVLTDSEAQLLVNSVHFSMENVAPNMLLDEALDLVKDYQNTQKKANASKSYIHF</sequence>
<dbReference type="InParanoid" id="A2FV20"/>
<proteinExistence type="predicted"/>
<reference evidence="1" key="1">
    <citation type="submission" date="2006-10" db="EMBL/GenBank/DDBJ databases">
        <authorList>
            <person name="Amadeo P."/>
            <person name="Zhao Q."/>
            <person name="Wortman J."/>
            <person name="Fraser-Liggett C."/>
            <person name="Carlton J."/>
        </authorList>
    </citation>
    <scope>NUCLEOTIDE SEQUENCE</scope>
    <source>
        <strain evidence="1">G3</strain>
    </source>
</reference>
<dbReference type="KEGG" id="tva:4748943"/>
<dbReference type="AlphaFoldDB" id="A2FV20"/>
<accession>A2FV20</accession>
<dbReference type="VEuPathDB" id="TrichDB:TVAGG3_0698740"/>
<evidence type="ECO:0000313" key="2">
    <source>
        <dbReference type="Proteomes" id="UP000001542"/>
    </source>
</evidence>
<name>A2FV20_TRIV3</name>
<dbReference type="RefSeq" id="XP_001304180.1">
    <property type="nucleotide sequence ID" value="XM_001304179.1"/>
</dbReference>
<gene>
    <name evidence="1" type="ORF">TVAG_162720</name>
</gene>
<dbReference type="Proteomes" id="UP000001542">
    <property type="component" value="Unassembled WGS sequence"/>
</dbReference>
<organism evidence="1 2">
    <name type="scientific">Trichomonas vaginalis (strain ATCC PRA-98 / G3)</name>
    <dbReference type="NCBI Taxonomy" id="412133"/>
    <lineage>
        <taxon>Eukaryota</taxon>
        <taxon>Metamonada</taxon>
        <taxon>Parabasalia</taxon>
        <taxon>Trichomonadida</taxon>
        <taxon>Trichomonadidae</taxon>
        <taxon>Trichomonas</taxon>
    </lineage>
</organism>
<keyword evidence="2" id="KW-1185">Reference proteome</keyword>
<evidence type="ECO:0008006" key="3">
    <source>
        <dbReference type="Google" id="ProtNLM"/>
    </source>
</evidence>